<sequence length="62" mass="7589">MKRVMEALWQREAEEKLPVIRLEIDYELMTLYDAMMGEDEEQIARSKQRLNELRSELLQWMT</sequence>
<accession>A0ABQ1NLK1</accession>
<evidence type="ECO:0000313" key="1">
    <source>
        <dbReference type="EMBL" id="GGC80212.1"/>
    </source>
</evidence>
<dbReference type="EMBL" id="BMCJ01000001">
    <property type="protein sequence ID" value="GGC80212.1"/>
    <property type="molecule type" value="Genomic_DNA"/>
</dbReference>
<organism evidence="1 2">
    <name type="scientific">Thalassobacillus devorans</name>
    <dbReference type="NCBI Taxonomy" id="279813"/>
    <lineage>
        <taxon>Bacteria</taxon>
        <taxon>Bacillati</taxon>
        <taxon>Bacillota</taxon>
        <taxon>Bacilli</taxon>
        <taxon>Bacillales</taxon>
        <taxon>Bacillaceae</taxon>
        <taxon>Thalassobacillus</taxon>
    </lineage>
</organism>
<reference evidence="2" key="1">
    <citation type="journal article" date="2019" name="Int. J. Syst. Evol. Microbiol.">
        <title>The Global Catalogue of Microorganisms (GCM) 10K type strain sequencing project: providing services to taxonomists for standard genome sequencing and annotation.</title>
        <authorList>
            <consortium name="The Broad Institute Genomics Platform"/>
            <consortium name="The Broad Institute Genome Sequencing Center for Infectious Disease"/>
            <person name="Wu L."/>
            <person name="Ma J."/>
        </authorList>
    </citation>
    <scope>NUCLEOTIDE SEQUENCE [LARGE SCALE GENOMIC DNA]</scope>
    <source>
        <strain evidence="2">CCM 7282</strain>
    </source>
</reference>
<proteinExistence type="predicted"/>
<keyword evidence="2" id="KW-1185">Reference proteome</keyword>
<name>A0ABQ1NLK1_9BACI</name>
<protein>
    <submittedName>
        <fullName evidence="1">Uncharacterized protein</fullName>
    </submittedName>
</protein>
<gene>
    <name evidence="1" type="ORF">GCM10007216_08430</name>
</gene>
<dbReference type="Proteomes" id="UP000619534">
    <property type="component" value="Unassembled WGS sequence"/>
</dbReference>
<comment type="caution">
    <text evidence="1">The sequence shown here is derived from an EMBL/GenBank/DDBJ whole genome shotgun (WGS) entry which is preliminary data.</text>
</comment>
<dbReference type="RefSeq" id="WP_062445646.1">
    <property type="nucleotide sequence ID" value="NZ_BMCJ01000001.1"/>
</dbReference>
<evidence type="ECO:0000313" key="2">
    <source>
        <dbReference type="Proteomes" id="UP000619534"/>
    </source>
</evidence>